<dbReference type="EMBL" id="QHGZ01000101">
    <property type="protein sequence ID" value="RDY83912.1"/>
    <property type="molecule type" value="Genomic_DNA"/>
</dbReference>
<reference evidence="1 2" key="1">
    <citation type="journal article" date="2018" name="Emerg. Microbes Infect.">
        <title>Phenotypic and molecular analysis of nontypeable Group B streptococci: identification of cps2a and hybrid cps2a/cps5 Group B streptococcal capsule gene clusters.</title>
        <authorList>
            <person name="Alhhazmi A."/>
            <person name="Tyrrell G.J."/>
        </authorList>
    </citation>
    <scope>NUCLEOTIDE SEQUENCE [LARGE SCALE GENOMIC DNA]</scope>
    <source>
        <strain evidence="1 2">PLGBS17</strain>
    </source>
</reference>
<name>A0A7Z6WI45_STRAG</name>
<dbReference type="RefSeq" id="WP_000860007.1">
    <property type="nucleotide sequence ID" value="NZ_CABMHV010000038.1"/>
</dbReference>
<dbReference type="Proteomes" id="UP000256718">
    <property type="component" value="Unassembled WGS sequence"/>
</dbReference>
<accession>A0A7Z6WI45</accession>
<evidence type="ECO:0000313" key="1">
    <source>
        <dbReference type="EMBL" id="RDY83912.1"/>
    </source>
</evidence>
<gene>
    <name evidence="1" type="ORF">C4618_03720</name>
</gene>
<comment type="caution">
    <text evidence="1">The sequence shown here is derived from an EMBL/GenBank/DDBJ whole genome shotgun (WGS) entry which is preliminary data.</text>
</comment>
<evidence type="ECO:0000313" key="2">
    <source>
        <dbReference type="Proteomes" id="UP000256718"/>
    </source>
</evidence>
<proteinExistence type="predicted"/>
<protein>
    <submittedName>
        <fullName evidence="1">Uncharacterized protein</fullName>
    </submittedName>
</protein>
<sequence>MKTVRHPTAGRVVNTVAQSRWGRWQTAEIEIEIAPRSLLGGAHIHEMWSKPLISKGFSDLKQISRKKSL</sequence>
<organism evidence="1 2">
    <name type="scientific">Streptococcus agalactiae</name>
    <dbReference type="NCBI Taxonomy" id="1311"/>
    <lineage>
        <taxon>Bacteria</taxon>
        <taxon>Bacillati</taxon>
        <taxon>Bacillota</taxon>
        <taxon>Bacilli</taxon>
        <taxon>Lactobacillales</taxon>
        <taxon>Streptococcaceae</taxon>
        <taxon>Streptococcus</taxon>
    </lineage>
</organism>
<dbReference type="AlphaFoldDB" id="A0A7Z6WI45"/>